<evidence type="ECO:0000313" key="6">
    <source>
        <dbReference type="Proteomes" id="UP000199820"/>
    </source>
</evidence>
<dbReference type="SUPFAM" id="SSF55594">
    <property type="entry name" value="HPr-like"/>
    <property type="match status" value="1"/>
</dbReference>
<dbReference type="InterPro" id="IPR050399">
    <property type="entry name" value="HPr"/>
</dbReference>
<dbReference type="InterPro" id="IPR000032">
    <property type="entry name" value="HPr-like"/>
</dbReference>
<reference evidence="5 6" key="1">
    <citation type="submission" date="2016-10" db="EMBL/GenBank/DDBJ databases">
        <authorList>
            <person name="de Groot N.N."/>
        </authorList>
    </citation>
    <scope>NUCLEOTIDE SEQUENCE [LARGE SCALE GENOMIC DNA]</scope>
    <source>
        <strain evidence="5 6">KH1P1</strain>
    </source>
</reference>
<evidence type="ECO:0000313" key="5">
    <source>
        <dbReference type="EMBL" id="SET87875.1"/>
    </source>
</evidence>
<evidence type="ECO:0000256" key="2">
    <source>
        <dbReference type="ARBA" id="ARBA00022490"/>
    </source>
</evidence>
<dbReference type="GO" id="GO:0009401">
    <property type="term" value="P:phosphoenolpyruvate-dependent sugar phosphotransferase system"/>
    <property type="evidence" value="ECO:0007669"/>
    <property type="project" value="UniProtKB-KW"/>
</dbReference>
<sequence>MVTRELTLRNPDGLHIHPSRVLVELVKSHRCSCRLEFKGRDVRMDCVVSLVSQDIRCGDPFLLICDGDDEMEALESITEAVQSGLGDRIDVPSM</sequence>
<dbReference type="OrthoDB" id="9809047at2"/>
<dbReference type="AlphaFoldDB" id="A0A1I0HUY4"/>
<gene>
    <name evidence="5" type="ORF">SAMN04487771_105910</name>
</gene>
<evidence type="ECO:0000256" key="3">
    <source>
        <dbReference type="ARBA" id="ARBA00022683"/>
    </source>
</evidence>
<dbReference type="STRING" id="1526.SAMN02910262_02457"/>
<dbReference type="Gene3D" id="3.30.1340.10">
    <property type="entry name" value="HPr-like"/>
    <property type="match status" value="1"/>
</dbReference>
<dbReference type="eggNOG" id="COG1925">
    <property type="taxonomic scope" value="Bacteria"/>
</dbReference>
<keyword evidence="2" id="KW-0963">Cytoplasm</keyword>
<dbReference type="PANTHER" id="PTHR33705:SF2">
    <property type="entry name" value="PHOSPHOCARRIER PROTEIN NPR"/>
    <property type="match status" value="1"/>
</dbReference>
<evidence type="ECO:0000256" key="1">
    <source>
        <dbReference type="ARBA" id="ARBA00004496"/>
    </source>
</evidence>
<dbReference type="Pfam" id="PF00381">
    <property type="entry name" value="PTS-HPr"/>
    <property type="match status" value="1"/>
</dbReference>
<keyword evidence="6" id="KW-1185">Reference proteome</keyword>
<organism evidence="5 6">
    <name type="scientific">[Clostridium] aminophilum</name>
    <dbReference type="NCBI Taxonomy" id="1526"/>
    <lineage>
        <taxon>Bacteria</taxon>
        <taxon>Bacillati</taxon>
        <taxon>Bacillota</taxon>
        <taxon>Clostridia</taxon>
        <taxon>Lachnospirales</taxon>
        <taxon>Lachnospiraceae</taxon>
    </lineage>
</organism>
<dbReference type="InterPro" id="IPR035895">
    <property type="entry name" value="HPr-like_sf"/>
</dbReference>
<dbReference type="PROSITE" id="PS51350">
    <property type="entry name" value="PTS_HPR_DOM"/>
    <property type="match status" value="1"/>
</dbReference>
<dbReference type="RefSeq" id="WP_074650322.1">
    <property type="nucleotide sequence ID" value="NZ_FOIL01000059.1"/>
</dbReference>
<protein>
    <submittedName>
        <fullName evidence="5">Phosphocarrier protein</fullName>
    </submittedName>
</protein>
<feature type="domain" description="HPr" evidence="4">
    <location>
        <begin position="1"/>
        <end position="88"/>
    </location>
</feature>
<dbReference type="PANTHER" id="PTHR33705">
    <property type="entry name" value="PHOSPHOCARRIER PROTEIN HPR"/>
    <property type="match status" value="1"/>
</dbReference>
<name>A0A1I0HUY4_9FIRM</name>
<keyword evidence="3" id="KW-0598">Phosphotransferase system</keyword>
<evidence type="ECO:0000259" key="4">
    <source>
        <dbReference type="PROSITE" id="PS51350"/>
    </source>
</evidence>
<dbReference type="GO" id="GO:0005737">
    <property type="term" value="C:cytoplasm"/>
    <property type="evidence" value="ECO:0007669"/>
    <property type="project" value="UniProtKB-SubCell"/>
</dbReference>
<dbReference type="Proteomes" id="UP000199820">
    <property type="component" value="Unassembled WGS sequence"/>
</dbReference>
<accession>A0A1I0HUY4</accession>
<comment type="subcellular location">
    <subcellularLocation>
        <location evidence="1">Cytoplasm</location>
    </subcellularLocation>
</comment>
<dbReference type="EMBL" id="FOIL01000059">
    <property type="protein sequence ID" value="SET87875.1"/>
    <property type="molecule type" value="Genomic_DNA"/>
</dbReference>
<proteinExistence type="predicted"/>